<sequence>MSAWRHATAADPPERSGYLMESQYATQSRPNDVLAPRTGRPASQRTFLVTGSTGFLGRALIARLLSEGHTIRTAGRPVDAANASASASIRLDASVEEWRDAIDGCSGIFHFAWSTVPGTANADPLGDLDTNMMGTVRLLEALRSSPQVPVVFASSGGTVYGAAETLPIAEHHPLRPLTAYGASKVAAEQYMLLYRRTWGVDARIVRLSNPFGPGQNTNGQLGAASIFAARALNNQPIEIWGDGSAIRDYIYIDDAIAGFLAAMQAPRSRFGVIEPIINIGAGRGISLREIVSFLSHILERPANVSFTPGRGFDVPASVLDITRARSILGWSPTVSFEEGMSRYITYLKELPGIRGEW</sequence>
<accession>A0A7Z2JET0</accession>
<evidence type="ECO:0000313" key="5">
    <source>
        <dbReference type="Proteomes" id="UP000433577"/>
    </source>
</evidence>
<reference evidence="4 5" key="1">
    <citation type="submission" date="2019-12" db="EMBL/GenBank/DDBJ databases">
        <title>Paraburkholderia acidiphila 7Q-K02 sp. nov and Paraburkholderia acidisoli DHF22 sp. nov., two strains isolated from forest soil.</title>
        <authorList>
            <person name="Gao Z."/>
            <person name="Qiu L."/>
        </authorList>
    </citation>
    <scope>NUCLEOTIDE SEQUENCE [LARGE SCALE GENOMIC DNA]</scope>
    <source>
        <strain evidence="4 5">DHF22</strain>
    </source>
</reference>
<dbReference type="PANTHER" id="PTHR43000">
    <property type="entry name" value="DTDP-D-GLUCOSE 4,6-DEHYDRATASE-RELATED"/>
    <property type="match status" value="1"/>
</dbReference>
<evidence type="ECO:0000313" key="4">
    <source>
        <dbReference type="EMBL" id="QGZ60804.1"/>
    </source>
</evidence>
<dbReference type="EMBL" id="CP046913">
    <property type="protein sequence ID" value="QGZ60804.1"/>
    <property type="molecule type" value="Genomic_DNA"/>
</dbReference>
<dbReference type="OrthoDB" id="9769113at2"/>
<dbReference type="Pfam" id="PF01370">
    <property type="entry name" value="Epimerase"/>
    <property type="match status" value="1"/>
</dbReference>
<dbReference type="Gene3D" id="3.40.50.720">
    <property type="entry name" value="NAD(P)-binding Rossmann-like Domain"/>
    <property type="match status" value="1"/>
</dbReference>
<comment type="pathway">
    <text evidence="1">Bacterial outer membrane biogenesis; LPS O-antigen biosynthesis.</text>
</comment>
<dbReference type="PRINTS" id="PR01713">
    <property type="entry name" value="NUCEPIMERASE"/>
</dbReference>
<proteinExistence type="inferred from homology"/>
<dbReference type="AlphaFoldDB" id="A0A7Z2JET0"/>
<dbReference type="Proteomes" id="UP000433577">
    <property type="component" value="Chromosome 1"/>
</dbReference>
<dbReference type="KEGG" id="pacs:FAZ98_03105"/>
<evidence type="ECO:0000256" key="1">
    <source>
        <dbReference type="ARBA" id="ARBA00005125"/>
    </source>
</evidence>
<dbReference type="InterPro" id="IPR036291">
    <property type="entry name" value="NAD(P)-bd_dom_sf"/>
</dbReference>
<organism evidence="4 5">
    <name type="scientific">Paraburkholderia acidisoli</name>
    <dbReference type="NCBI Taxonomy" id="2571748"/>
    <lineage>
        <taxon>Bacteria</taxon>
        <taxon>Pseudomonadati</taxon>
        <taxon>Pseudomonadota</taxon>
        <taxon>Betaproteobacteria</taxon>
        <taxon>Burkholderiales</taxon>
        <taxon>Burkholderiaceae</taxon>
        <taxon>Paraburkholderia</taxon>
    </lineage>
</organism>
<name>A0A7Z2JET0_9BURK</name>
<comment type="similarity">
    <text evidence="2">Belongs to the NAD(P)-dependent epimerase/dehydratase family.</text>
</comment>
<gene>
    <name evidence="4" type="ORF">FAZ98_03105</name>
</gene>
<dbReference type="RefSeq" id="WP_158948679.1">
    <property type="nucleotide sequence ID" value="NZ_CP046913.1"/>
</dbReference>
<evidence type="ECO:0000259" key="3">
    <source>
        <dbReference type="Pfam" id="PF01370"/>
    </source>
</evidence>
<evidence type="ECO:0000256" key="2">
    <source>
        <dbReference type="ARBA" id="ARBA00007637"/>
    </source>
</evidence>
<feature type="domain" description="NAD-dependent epimerase/dehydratase" evidence="3">
    <location>
        <begin position="48"/>
        <end position="280"/>
    </location>
</feature>
<keyword evidence="5" id="KW-1185">Reference proteome</keyword>
<dbReference type="SUPFAM" id="SSF51735">
    <property type="entry name" value="NAD(P)-binding Rossmann-fold domains"/>
    <property type="match status" value="1"/>
</dbReference>
<dbReference type="InterPro" id="IPR001509">
    <property type="entry name" value="Epimerase_deHydtase"/>
</dbReference>
<protein>
    <submittedName>
        <fullName evidence="4">NAD-dependent epimerase/dehydratase family protein</fullName>
    </submittedName>
</protein>